<evidence type="ECO:0000259" key="6">
    <source>
        <dbReference type="PROSITE" id="PS50278"/>
    </source>
</evidence>
<dbReference type="GO" id="GO:0038084">
    <property type="term" value="P:vascular endothelial growth factor signaling pathway"/>
    <property type="evidence" value="ECO:0007669"/>
    <property type="project" value="TreeGrafter"/>
</dbReference>
<name>A0A4W6DMG1_LATCA</name>
<evidence type="ECO:0000256" key="1">
    <source>
        <dbReference type="ARBA" id="ARBA00023030"/>
    </source>
</evidence>
<dbReference type="RefSeq" id="XP_018551746.1">
    <property type="nucleotide sequence ID" value="XM_018696230.2"/>
</dbReference>
<dbReference type="PROSITE" id="PS50278">
    <property type="entry name" value="PDGF_2"/>
    <property type="match status" value="1"/>
</dbReference>
<reference evidence="9" key="2">
    <citation type="submission" date="2025-04" db="UniProtKB">
        <authorList>
            <consortium name="RefSeq"/>
        </authorList>
    </citation>
    <scope>IDENTIFICATION</scope>
    <source>
        <tissue evidence="9">Brain</tissue>
    </source>
</reference>
<dbReference type="GO" id="GO:0060754">
    <property type="term" value="P:positive regulation of mast cell chemotaxis"/>
    <property type="evidence" value="ECO:0007669"/>
    <property type="project" value="TreeGrafter"/>
</dbReference>
<proteinExistence type="inferred from homology"/>
<feature type="region of interest" description="Disordered" evidence="4">
    <location>
        <begin position="137"/>
        <end position="157"/>
    </location>
</feature>
<dbReference type="GeneID" id="108896919"/>
<dbReference type="PANTHER" id="PTHR12025">
    <property type="entry name" value="VASCULAR ENDOTHELIAL GROWTH FACTOR"/>
    <property type="match status" value="1"/>
</dbReference>
<dbReference type="Gene3D" id="2.10.90.10">
    <property type="entry name" value="Cystine-knot cytokines"/>
    <property type="match status" value="1"/>
</dbReference>
<evidence type="ECO:0000256" key="2">
    <source>
        <dbReference type="ARBA" id="ARBA00023157"/>
    </source>
</evidence>
<dbReference type="PANTHER" id="PTHR12025:SF9">
    <property type="entry name" value="PLACENTA GROWTH FACTOR"/>
    <property type="match status" value="1"/>
</dbReference>
<evidence type="ECO:0000256" key="4">
    <source>
        <dbReference type="SAM" id="MobiDB-lite"/>
    </source>
</evidence>
<keyword evidence="2" id="KW-1015">Disulfide bond</keyword>
<dbReference type="STRING" id="8187.ENSLCAP00010026532"/>
<evidence type="ECO:0000313" key="7">
    <source>
        <dbReference type="Ensembl" id="ENSLCAP00010026532.1"/>
    </source>
</evidence>
<dbReference type="Proteomes" id="UP000694890">
    <property type="component" value="Linkage group LG7_1"/>
</dbReference>
<feature type="compositionally biased region" description="Basic residues" evidence="4">
    <location>
        <begin position="142"/>
        <end position="152"/>
    </location>
</feature>
<dbReference type="GO" id="GO:0016020">
    <property type="term" value="C:membrane"/>
    <property type="evidence" value="ECO:0007669"/>
    <property type="project" value="InterPro"/>
</dbReference>
<dbReference type="OrthoDB" id="6370328at2759"/>
<dbReference type="Proteomes" id="UP000314980">
    <property type="component" value="Unassembled WGS sequence"/>
</dbReference>
<protein>
    <submittedName>
        <fullName evidence="9">Vascular endothelial growth factor A isoform X1</fullName>
    </submittedName>
</protein>
<dbReference type="InParanoid" id="A0A4W6DMG1"/>
<dbReference type="SUPFAM" id="SSF57501">
    <property type="entry name" value="Cystine-knot cytokines"/>
    <property type="match status" value="1"/>
</dbReference>
<dbReference type="GO" id="GO:0050930">
    <property type="term" value="P:induction of positive chemotaxis"/>
    <property type="evidence" value="ECO:0007669"/>
    <property type="project" value="TreeGrafter"/>
</dbReference>
<dbReference type="AlphaFoldDB" id="A0A4W6DMG1"/>
<dbReference type="GO" id="GO:0001666">
    <property type="term" value="P:response to hypoxia"/>
    <property type="evidence" value="ECO:0007669"/>
    <property type="project" value="TreeGrafter"/>
</dbReference>
<comment type="similarity">
    <text evidence="3">Belongs to the PDGF/VEGF growth factor family.</text>
</comment>
<keyword evidence="5" id="KW-0732">Signal</keyword>
<evidence type="ECO:0000256" key="5">
    <source>
        <dbReference type="SAM" id="SignalP"/>
    </source>
</evidence>
<reference evidence="7" key="3">
    <citation type="submission" date="2025-05" db="UniProtKB">
        <authorList>
            <consortium name="Ensembl"/>
        </authorList>
    </citation>
    <scope>IDENTIFICATION</scope>
</reference>
<reference evidence="8" key="1">
    <citation type="submission" date="2015-09" db="EMBL/GenBank/DDBJ databases">
        <authorList>
            <person name="Sai Rama Sridatta P."/>
        </authorList>
    </citation>
    <scope>NUCLEOTIDE SEQUENCE [LARGE SCALE GENOMIC DNA]</scope>
</reference>
<evidence type="ECO:0000313" key="9">
    <source>
        <dbReference type="RefSeq" id="XP_018551746.1"/>
    </source>
</evidence>
<dbReference type="Ensembl" id="ENSLCAT00010027097.1">
    <property type="protein sequence ID" value="ENSLCAP00010026532.1"/>
    <property type="gene ID" value="ENSLCAG00010012419.1"/>
</dbReference>
<dbReference type="SMART" id="SM00141">
    <property type="entry name" value="PDGF"/>
    <property type="match status" value="1"/>
</dbReference>
<dbReference type="GO" id="GO:0045766">
    <property type="term" value="P:positive regulation of angiogenesis"/>
    <property type="evidence" value="ECO:0007669"/>
    <property type="project" value="TreeGrafter"/>
</dbReference>
<dbReference type="CDD" id="cd00135">
    <property type="entry name" value="PDGF"/>
    <property type="match status" value="1"/>
</dbReference>
<evidence type="ECO:0000313" key="8">
    <source>
        <dbReference type="Proteomes" id="UP000314980"/>
    </source>
</evidence>
<dbReference type="GO" id="GO:0002040">
    <property type="term" value="P:sprouting angiogenesis"/>
    <property type="evidence" value="ECO:0007669"/>
    <property type="project" value="TreeGrafter"/>
</dbReference>
<dbReference type="GO" id="GO:0005172">
    <property type="term" value="F:vascular endothelial growth factor receptor binding"/>
    <property type="evidence" value="ECO:0007669"/>
    <property type="project" value="TreeGrafter"/>
</dbReference>
<keyword evidence="1 3" id="KW-0339">Growth factor</keyword>
<feature type="domain" description="Platelet-derived growth factor (PDGF) family profile" evidence="6">
    <location>
        <begin position="33"/>
        <end position="129"/>
    </location>
</feature>
<feature type="chain" id="PRO_5044613133" evidence="5">
    <location>
        <begin position="22"/>
        <end position="169"/>
    </location>
</feature>
<dbReference type="GO" id="GO:0008083">
    <property type="term" value="F:growth factor activity"/>
    <property type="evidence" value="ECO:0007669"/>
    <property type="project" value="UniProtKB-KW"/>
</dbReference>
<organism evidence="7 8">
    <name type="scientific">Lates calcarifer</name>
    <name type="common">Barramundi</name>
    <name type="synonym">Holocentrus calcarifer</name>
    <dbReference type="NCBI Taxonomy" id="8187"/>
    <lineage>
        <taxon>Eukaryota</taxon>
        <taxon>Metazoa</taxon>
        <taxon>Chordata</taxon>
        <taxon>Craniata</taxon>
        <taxon>Vertebrata</taxon>
        <taxon>Euteleostomi</taxon>
        <taxon>Actinopterygii</taxon>
        <taxon>Neopterygii</taxon>
        <taxon>Teleostei</taxon>
        <taxon>Neoteleostei</taxon>
        <taxon>Acanthomorphata</taxon>
        <taxon>Carangaria</taxon>
        <taxon>Carangaria incertae sedis</taxon>
        <taxon>Centropomidae</taxon>
        <taxon>Lates</taxon>
    </lineage>
</organism>
<evidence type="ECO:0000256" key="3">
    <source>
        <dbReference type="RuleBase" id="RU003818"/>
    </source>
</evidence>
<dbReference type="GO" id="GO:0001938">
    <property type="term" value="P:positive regulation of endothelial cell proliferation"/>
    <property type="evidence" value="ECO:0007669"/>
    <property type="project" value="TreeGrafter"/>
</dbReference>
<dbReference type="GO" id="GO:0048010">
    <property type="term" value="P:vascular endothelial growth factor receptor signaling pathway"/>
    <property type="evidence" value="ECO:0007669"/>
    <property type="project" value="TreeGrafter"/>
</dbReference>
<dbReference type="GO" id="GO:0042056">
    <property type="term" value="F:chemoattractant activity"/>
    <property type="evidence" value="ECO:0007669"/>
    <property type="project" value="TreeGrafter"/>
</dbReference>
<dbReference type="InterPro" id="IPR050507">
    <property type="entry name" value="PDGF/VEGF_growth_factor"/>
</dbReference>
<sequence length="169" mass="19231">MQSLNGVSHLLMFFLVQLVPAQVSPPPEEAPTREMTLQEVWAKSLCQPMEQLVDVEQEFPGEVGHIYIPACVPLQRCSGCCSDENLECHPTLERNITIQLMKIIPMTTSHVVELTFVEHQRCECRLRQILLQNKSSAESIKNKPRRRKHKKTANGCGKCQFPQSKISLH</sequence>
<dbReference type="Pfam" id="PF00341">
    <property type="entry name" value="PDGF"/>
    <property type="match status" value="1"/>
</dbReference>
<dbReference type="GO" id="GO:0005615">
    <property type="term" value="C:extracellular space"/>
    <property type="evidence" value="ECO:0007669"/>
    <property type="project" value="TreeGrafter"/>
</dbReference>
<accession>A0A4W6DMG1</accession>
<dbReference type="InterPro" id="IPR000072">
    <property type="entry name" value="PDGF/VEGF_dom"/>
</dbReference>
<dbReference type="GeneTree" id="ENSGT00940000160164"/>
<keyword evidence="8" id="KW-1185">Reference proteome</keyword>
<dbReference type="InterPro" id="IPR029034">
    <property type="entry name" value="Cystine-knot_cytokine"/>
</dbReference>
<feature type="signal peptide" evidence="5">
    <location>
        <begin position="1"/>
        <end position="21"/>
    </location>
</feature>
<gene>
    <name evidence="7 9" type="primary">LOC108896919</name>
</gene>
<dbReference type="KEGG" id="lcf:108896919"/>